<evidence type="ECO:0000256" key="5">
    <source>
        <dbReference type="SAM" id="SignalP"/>
    </source>
</evidence>
<dbReference type="Pfam" id="PF07715">
    <property type="entry name" value="Plug"/>
    <property type="match status" value="1"/>
</dbReference>
<comment type="similarity">
    <text evidence="4">Belongs to the TonB-dependent receptor family.</text>
</comment>
<evidence type="ECO:0000256" key="1">
    <source>
        <dbReference type="ARBA" id="ARBA00004442"/>
    </source>
</evidence>
<dbReference type="InterPro" id="IPR037066">
    <property type="entry name" value="Plug_dom_sf"/>
</dbReference>
<feature type="domain" description="TonB-dependent receptor plug" evidence="7">
    <location>
        <begin position="70"/>
        <end position="173"/>
    </location>
</feature>
<feature type="domain" description="TonB-dependent receptor-like beta-barrel" evidence="6">
    <location>
        <begin position="468"/>
        <end position="998"/>
    </location>
</feature>
<feature type="chain" id="PRO_5013289940" description="TonB-dependent receptor" evidence="5">
    <location>
        <begin position="39"/>
        <end position="1031"/>
    </location>
</feature>
<sequence length="1031" mass="112633">MNSKSRWALNSRVISAVSRTILLSGVAASGLNVAALYAQTTPNQDVTPPEEDQIVVSGIRATIQSSIDEKRESAQVYDALSADEIGDLPALSIGEALETLTGAASHREQGGATEISIRGLGPYLGSTVVNGRAASNGSGDRSVNFSQFPSELFNEVGIYKTQSANMIEGGVAGQISLESVKPVDFGKQRIQAELKANYNPQNFDIAKDQRFQDIGYRGTISYIDQYKLGDGELGISLGYSRNVANNPEQEARISDTVNYCRNDPTSTTAGVGDDNNCDTGSTRPNVAGTENFVTGRNSYTYRQNITDDTRDSFFGALQMKPNPDVDINMDFQYSNRVFRERRNDLVFSEGRRIDDVNDPLTTRLNYPLIVGDYGALQQFTGETNIETNSEYLERAEKYYGGGLSVAVQANDRLKLSADASYSQTQRTEESVQIRMRIQDQLNIFGVGNQYPLSRESDWTSGTSNTSNDRVEWANLIGQNGSQTFNAIVSQFDVNNYDLFRDNARTRFTLSQDRYNSIFGARADFEYKMDGFIRSVEGGARFQELKYRDVPGGIVGASRVEITYSNAALSIANQACRTAFPENNFLSKVTGGNPLITQLDAAGNVVWAGNTYATFDALCLAKTLEANDPRGVTFDADGVPIYPDGKFDSIDNNDVNEKSWAGYLQANFEGNLGSMPIKGNFGLRAVKTDVLSKGFRGLLTATPAVGGGFTLSVNNNTLEAISAKNSYTEYLPSFNLTAEVTPNLQGRLAVFRALSRPDPSSLGYGRTFSTTTDSDAASISEIVGSATANGNPLLNPLLSWNFDAALEWYPNKDTILAAGVYYKRFNGGFETVGQFETFAVNGQDLQALVTTQQTTQDTSNIKGFEVTAAHRLSWLPAPLDGFGFKLSYNFADSNFKNQDGGLGSVGTVQADGSVVYNEALIPPANLFGLSKHVLSAQLYYQIGGLDLQGVYKYRSRYFQAFVGDSSGRLRYTDAAGVFEARVSYKLTKNIRISVEGINLFSEPRTDYRPTVGDLSQNLVYGPRYFAGVRVKF</sequence>
<dbReference type="InterPro" id="IPR036942">
    <property type="entry name" value="Beta-barrel_TonB_sf"/>
</dbReference>
<dbReference type="EMBL" id="CP018154">
    <property type="protein sequence ID" value="APG61544.1"/>
    <property type="molecule type" value="Genomic_DNA"/>
</dbReference>
<gene>
    <name evidence="8" type="ORF">LPB140_00310</name>
</gene>
<keyword evidence="5" id="KW-0732">Signal</keyword>
<dbReference type="InterPro" id="IPR012910">
    <property type="entry name" value="Plug_dom"/>
</dbReference>
<keyword evidence="2 4" id="KW-0472">Membrane</keyword>
<dbReference type="STRING" id="1913578.LPB140_00310"/>
<accession>A0A1L3J8V1</accession>
<dbReference type="AlphaFoldDB" id="A0A1L3J8V1"/>
<reference evidence="8 9" key="1">
    <citation type="submission" date="2016-11" db="EMBL/GenBank/DDBJ databases">
        <title>Sphingorhabdus sp. LPB0140, isolated from marine environment.</title>
        <authorList>
            <person name="Kim E."/>
            <person name="Yi H."/>
        </authorList>
    </citation>
    <scope>NUCLEOTIDE SEQUENCE [LARGE SCALE GENOMIC DNA]</scope>
    <source>
        <strain evidence="8 9">LPB0140</strain>
    </source>
</reference>
<dbReference type="RefSeq" id="WP_072558190.1">
    <property type="nucleotide sequence ID" value="NZ_CP018154.1"/>
</dbReference>
<dbReference type="PANTHER" id="PTHR40980">
    <property type="entry name" value="PLUG DOMAIN-CONTAINING PROTEIN"/>
    <property type="match status" value="1"/>
</dbReference>
<evidence type="ECO:0000259" key="6">
    <source>
        <dbReference type="Pfam" id="PF00593"/>
    </source>
</evidence>
<evidence type="ECO:0008006" key="10">
    <source>
        <dbReference type="Google" id="ProtNLM"/>
    </source>
</evidence>
<protein>
    <recommendedName>
        <fullName evidence="10">TonB-dependent receptor</fullName>
    </recommendedName>
</protein>
<dbReference type="NCBIfam" id="TIGR01782">
    <property type="entry name" value="TonB-Xanth-Caul"/>
    <property type="match status" value="1"/>
</dbReference>
<dbReference type="InterPro" id="IPR000531">
    <property type="entry name" value="Beta-barrel_TonB"/>
</dbReference>
<evidence type="ECO:0000256" key="3">
    <source>
        <dbReference type="ARBA" id="ARBA00023237"/>
    </source>
</evidence>
<comment type="subcellular location">
    <subcellularLocation>
        <location evidence="1 4">Cell outer membrane</location>
    </subcellularLocation>
</comment>
<dbReference type="Gene3D" id="2.170.130.10">
    <property type="entry name" value="TonB-dependent receptor, plug domain"/>
    <property type="match status" value="1"/>
</dbReference>
<evidence type="ECO:0000256" key="4">
    <source>
        <dbReference type="RuleBase" id="RU003357"/>
    </source>
</evidence>
<dbReference type="Proteomes" id="UP000242561">
    <property type="component" value="Chromosome"/>
</dbReference>
<dbReference type="Gene3D" id="2.40.170.20">
    <property type="entry name" value="TonB-dependent receptor, beta-barrel domain"/>
    <property type="match status" value="1"/>
</dbReference>
<proteinExistence type="inferred from homology"/>
<keyword evidence="4" id="KW-0798">TonB box</keyword>
<evidence type="ECO:0000256" key="2">
    <source>
        <dbReference type="ARBA" id="ARBA00023136"/>
    </source>
</evidence>
<dbReference type="GO" id="GO:0009279">
    <property type="term" value="C:cell outer membrane"/>
    <property type="evidence" value="ECO:0007669"/>
    <property type="project" value="UniProtKB-SubCell"/>
</dbReference>
<dbReference type="Pfam" id="PF00593">
    <property type="entry name" value="TonB_dep_Rec_b-barrel"/>
    <property type="match status" value="1"/>
</dbReference>
<evidence type="ECO:0000313" key="8">
    <source>
        <dbReference type="EMBL" id="APG61544.1"/>
    </source>
</evidence>
<dbReference type="InterPro" id="IPR010104">
    <property type="entry name" value="TonB_rcpt_bac"/>
</dbReference>
<name>A0A1L3J8V1_9SPHN</name>
<dbReference type="SUPFAM" id="SSF56935">
    <property type="entry name" value="Porins"/>
    <property type="match status" value="1"/>
</dbReference>
<organism evidence="8 9">
    <name type="scientific">Sphingorhabdus lutea</name>
    <dbReference type="NCBI Taxonomy" id="1913578"/>
    <lineage>
        <taxon>Bacteria</taxon>
        <taxon>Pseudomonadati</taxon>
        <taxon>Pseudomonadota</taxon>
        <taxon>Alphaproteobacteria</taxon>
        <taxon>Sphingomonadales</taxon>
        <taxon>Sphingomonadaceae</taxon>
        <taxon>Sphingorhabdus</taxon>
    </lineage>
</organism>
<feature type="signal peptide" evidence="5">
    <location>
        <begin position="1"/>
        <end position="38"/>
    </location>
</feature>
<evidence type="ECO:0000313" key="9">
    <source>
        <dbReference type="Proteomes" id="UP000242561"/>
    </source>
</evidence>
<evidence type="ECO:0000259" key="7">
    <source>
        <dbReference type="Pfam" id="PF07715"/>
    </source>
</evidence>
<keyword evidence="9" id="KW-1185">Reference proteome</keyword>
<keyword evidence="3" id="KW-0998">Cell outer membrane</keyword>
<dbReference type="KEGG" id="sphl:LPB140_00310"/>
<dbReference type="PANTHER" id="PTHR40980:SF4">
    <property type="entry name" value="TONB-DEPENDENT RECEPTOR-LIKE BETA-BARREL DOMAIN-CONTAINING PROTEIN"/>
    <property type="match status" value="1"/>
</dbReference>